<feature type="transmembrane region" description="Helical" evidence="2">
    <location>
        <begin position="213"/>
        <end position="234"/>
    </location>
</feature>
<feature type="compositionally biased region" description="Basic and acidic residues" evidence="1">
    <location>
        <begin position="48"/>
        <end position="58"/>
    </location>
</feature>
<feature type="transmembrane region" description="Helical" evidence="2">
    <location>
        <begin position="246"/>
        <end position="265"/>
    </location>
</feature>
<dbReference type="EMBL" id="CP046884">
    <property type="protein sequence ID" value="QNQ89517.1"/>
    <property type="molecule type" value="Genomic_DNA"/>
</dbReference>
<proteinExistence type="predicted"/>
<keyword evidence="2" id="KW-0812">Transmembrane</keyword>
<sequence>MSDRQLTVAELLARAGKTEGTKDAPRRRRRSLEEGGISVAELTGSIPRVKEKPQEARHSSSPIDGPDEQKAEGSTPPAVAESPPQSQAEATKEKEATEVQDSRKAEASSEVAEEKAHSPVESTVAEASEAQEPAEKVNTDTVVDTAQPDSDDVPAEEKTGVIPTVAEPVAEKTESEPEYAFFDENGEQVSHLPAHKDDEVDSVDEEEEGQGSWLATVGLAVVGIVLGIVVFLGFQRLWNSSLNHILVAVMAVAVTAVMVAIVHALRTARDGLSMALAAIVGLLMTFGPLLITLF</sequence>
<dbReference type="Proteomes" id="UP000516320">
    <property type="component" value="Chromosome"/>
</dbReference>
<evidence type="ECO:0000256" key="2">
    <source>
        <dbReference type="SAM" id="Phobius"/>
    </source>
</evidence>
<feature type="region of interest" description="Disordered" evidence="1">
    <location>
        <begin position="12"/>
        <end position="157"/>
    </location>
</feature>
<evidence type="ECO:0000313" key="4">
    <source>
        <dbReference type="Proteomes" id="UP000516320"/>
    </source>
</evidence>
<evidence type="ECO:0000313" key="3">
    <source>
        <dbReference type="EMBL" id="QNQ89517.1"/>
    </source>
</evidence>
<dbReference type="RefSeq" id="WP_187974972.1">
    <property type="nucleotide sequence ID" value="NZ_CP046884.1"/>
</dbReference>
<feature type="compositionally biased region" description="Basic and acidic residues" evidence="1">
    <location>
        <begin position="90"/>
        <end position="118"/>
    </location>
</feature>
<accession>A0A7H0SLU2</accession>
<dbReference type="KEGG" id="cpoy:GP475_01870"/>
<feature type="transmembrane region" description="Helical" evidence="2">
    <location>
        <begin position="271"/>
        <end position="293"/>
    </location>
</feature>
<organism evidence="3 4">
    <name type="scientific">Corynebacterium poyangense</name>
    <dbReference type="NCBI Taxonomy" id="2684405"/>
    <lineage>
        <taxon>Bacteria</taxon>
        <taxon>Bacillati</taxon>
        <taxon>Actinomycetota</taxon>
        <taxon>Actinomycetes</taxon>
        <taxon>Mycobacteriales</taxon>
        <taxon>Corynebacteriaceae</taxon>
        <taxon>Corynebacterium</taxon>
    </lineage>
</organism>
<gene>
    <name evidence="3" type="ORF">GP475_01870</name>
</gene>
<name>A0A7H0SLU2_9CORY</name>
<keyword evidence="4" id="KW-1185">Reference proteome</keyword>
<keyword evidence="2" id="KW-1133">Transmembrane helix</keyword>
<protein>
    <submittedName>
        <fullName evidence="3">Uncharacterized protein</fullName>
    </submittedName>
</protein>
<keyword evidence="2" id="KW-0472">Membrane</keyword>
<dbReference type="AlphaFoldDB" id="A0A7H0SLU2"/>
<evidence type="ECO:0000256" key="1">
    <source>
        <dbReference type="SAM" id="MobiDB-lite"/>
    </source>
</evidence>
<feature type="compositionally biased region" description="Polar residues" evidence="1">
    <location>
        <begin position="139"/>
        <end position="148"/>
    </location>
</feature>
<reference evidence="3 4" key="1">
    <citation type="submission" date="2019-12" db="EMBL/GenBank/DDBJ databases">
        <title>Corynebacterium sp. nov., isolated from feces of the Anser Albifrons in China.</title>
        <authorList>
            <person name="Liu Q."/>
        </authorList>
    </citation>
    <scope>NUCLEOTIDE SEQUENCE [LARGE SCALE GENOMIC DNA]</scope>
    <source>
        <strain evidence="3 4">4H37-19</strain>
    </source>
</reference>